<keyword evidence="2" id="KW-0547">Nucleotide-binding</keyword>
<keyword evidence="4" id="KW-0175">Coiled coil</keyword>
<dbReference type="SUPFAM" id="SSF52540">
    <property type="entry name" value="P-loop containing nucleoside triphosphate hydrolases"/>
    <property type="match status" value="2"/>
</dbReference>
<protein>
    <recommendedName>
        <fullName evidence="5">ABC transporter domain-containing protein</fullName>
    </recommendedName>
</protein>
<dbReference type="GO" id="GO:0016887">
    <property type="term" value="F:ATP hydrolysis activity"/>
    <property type="evidence" value="ECO:0007669"/>
    <property type="project" value="InterPro"/>
</dbReference>
<comment type="caution">
    <text evidence="6">The sequence shown here is derived from an EMBL/GenBank/DDBJ whole genome shotgun (WGS) entry which is preliminary data.</text>
</comment>
<organism evidence="6">
    <name type="scientific">marine sediment metagenome</name>
    <dbReference type="NCBI Taxonomy" id="412755"/>
    <lineage>
        <taxon>unclassified sequences</taxon>
        <taxon>metagenomes</taxon>
        <taxon>ecological metagenomes</taxon>
    </lineage>
</organism>
<dbReference type="InterPro" id="IPR032781">
    <property type="entry name" value="ABC_tran_Xtn"/>
</dbReference>
<dbReference type="FunFam" id="3.40.50.300:FF:000183">
    <property type="entry name" value="ABC transporter ATP-binding protein yjjK"/>
    <property type="match status" value="1"/>
</dbReference>
<dbReference type="SMART" id="SM00382">
    <property type="entry name" value="AAA"/>
    <property type="match status" value="1"/>
</dbReference>
<dbReference type="Pfam" id="PF12848">
    <property type="entry name" value="ABC_tran_Xtn"/>
    <property type="match status" value="1"/>
</dbReference>
<feature type="coiled-coil region" evidence="4">
    <location>
        <begin position="364"/>
        <end position="398"/>
    </location>
</feature>
<sequence length="406" mass="46715">QSNLTLLMVTHDRYFLDRVCNRIIELNQGKMFHYQGNYELFLQKRAEREELRKVESVKATQLMKKELEWLRVMPKARTSKSKARIDAFDGIRERARLVSDQGELKLQVRAPRLGGKILDLEKINKAYGSVSIIENFSYKFSKGERLGVIGRNGTGKTTFLDVISELEPQDSGTIDRGKTVVMGYYRQLGQAWKKEQRVIEAVREIAEVVMMEDGKTISASQFLEHFMFTPESQYKMISKLSGGELRRLHLLTVLIKNPNFLILDEPTNDLDLFALNKLEEFLLSFKGCLIIVSHDRYFLDKLTDHLFIFEGAGIIKDHYGTYTAYHQAQEALEKKLKKDLIKAPVKRTNSKESHAGGKAKTKLSYKEQQEYMRLEAEIEKLEQEKASLEAELSAGKLGYESLELKS</sequence>
<dbReference type="InterPro" id="IPR003439">
    <property type="entry name" value="ABC_transporter-like_ATP-bd"/>
</dbReference>
<dbReference type="PANTHER" id="PTHR42855:SF1">
    <property type="entry name" value="ABC TRANSPORTER DOMAIN-CONTAINING PROTEIN"/>
    <property type="match status" value="1"/>
</dbReference>
<dbReference type="InterPro" id="IPR051309">
    <property type="entry name" value="ABCF_ATPase"/>
</dbReference>
<dbReference type="GO" id="GO:0003677">
    <property type="term" value="F:DNA binding"/>
    <property type="evidence" value="ECO:0007669"/>
    <property type="project" value="InterPro"/>
</dbReference>
<accession>X1JLV7</accession>
<keyword evidence="1" id="KW-0677">Repeat</keyword>
<evidence type="ECO:0000256" key="4">
    <source>
        <dbReference type="SAM" id="Coils"/>
    </source>
</evidence>
<feature type="domain" description="ABC transporter" evidence="5">
    <location>
        <begin position="118"/>
        <end position="336"/>
    </location>
</feature>
<proteinExistence type="predicted"/>
<dbReference type="PANTHER" id="PTHR42855">
    <property type="entry name" value="ABC TRANSPORTER ATP-BINDING SUBUNIT"/>
    <property type="match status" value="1"/>
</dbReference>
<dbReference type="InterPro" id="IPR037118">
    <property type="entry name" value="Val-tRNA_synth_C_sf"/>
</dbReference>
<gene>
    <name evidence="6" type="ORF">S06H3_06933</name>
</gene>
<evidence type="ECO:0000256" key="2">
    <source>
        <dbReference type="ARBA" id="ARBA00022741"/>
    </source>
</evidence>
<dbReference type="GO" id="GO:0005524">
    <property type="term" value="F:ATP binding"/>
    <property type="evidence" value="ECO:0007669"/>
    <property type="project" value="UniProtKB-KW"/>
</dbReference>
<keyword evidence="3" id="KW-0067">ATP-binding</keyword>
<evidence type="ECO:0000313" key="6">
    <source>
        <dbReference type="EMBL" id="GAH95726.1"/>
    </source>
</evidence>
<dbReference type="CDD" id="cd03221">
    <property type="entry name" value="ABCF_EF-3"/>
    <property type="match status" value="1"/>
</dbReference>
<feature type="non-terminal residue" evidence="6">
    <location>
        <position position="406"/>
    </location>
</feature>
<dbReference type="InterPro" id="IPR003593">
    <property type="entry name" value="AAA+_ATPase"/>
</dbReference>
<evidence type="ECO:0000256" key="3">
    <source>
        <dbReference type="ARBA" id="ARBA00022840"/>
    </source>
</evidence>
<dbReference type="Gene3D" id="1.10.287.380">
    <property type="entry name" value="Valyl-tRNA synthetase, C-terminal domain"/>
    <property type="match status" value="1"/>
</dbReference>
<feature type="non-terminal residue" evidence="6">
    <location>
        <position position="1"/>
    </location>
</feature>
<dbReference type="AlphaFoldDB" id="X1JLV7"/>
<evidence type="ECO:0000259" key="5">
    <source>
        <dbReference type="PROSITE" id="PS50893"/>
    </source>
</evidence>
<dbReference type="InterPro" id="IPR027417">
    <property type="entry name" value="P-loop_NTPase"/>
</dbReference>
<dbReference type="Pfam" id="PF16326">
    <property type="entry name" value="ABC_tran_CTD"/>
    <property type="match status" value="1"/>
</dbReference>
<dbReference type="EMBL" id="BARV01002752">
    <property type="protein sequence ID" value="GAH95726.1"/>
    <property type="molecule type" value="Genomic_DNA"/>
</dbReference>
<dbReference type="PROSITE" id="PS50893">
    <property type="entry name" value="ABC_TRANSPORTER_2"/>
    <property type="match status" value="1"/>
</dbReference>
<dbReference type="Pfam" id="PF00005">
    <property type="entry name" value="ABC_tran"/>
    <property type="match status" value="1"/>
</dbReference>
<evidence type="ECO:0000256" key="1">
    <source>
        <dbReference type="ARBA" id="ARBA00022737"/>
    </source>
</evidence>
<dbReference type="Gene3D" id="3.40.50.300">
    <property type="entry name" value="P-loop containing nucleotide triphosphate hydrolases"/>
    <property type="match status" value="2"/>
</dbReference>
<reference evidence="6" key="1">
    <citation type="journal article" date="2014" name="Front. Microbiol.">
        <title>High frequency of phylogenetically diverse reductive dehalogenase-homologous genes in deep subseafloor sedimentary metagenomes.</title>
        <authorList>
            <person name="Kawai M."/>
            <person name="Futagami T."/>
            <person name="Toyoda A."/>
            <person name="Takaki Y."/>
            <person name="Nishi S."/>
            <person name="Hori S."/>
            <person name="Arai W."/>
            <person name="Tsubouchi T."/>
            <person name="Morono Y."/>
            <person name="Uchiyama I."/>
            <person name="Ito T."/>
            <person name="Fujiyama A."/>
            <person name="Inagaki F."/>
            <person name="Takami H."/>
        </authorList>
    </citation>
    <scope>NUCLEOTIDE SEQUENCE</scope>
    <source>
        <strain evidence="6">Expedition CK06-06</strain>
    </source>
</reference>
<name>X1JLV7_9ZZZZ</name>
<dbReference type="InterPro" id="IPR032524">
    <property type="entry name" value="ABC_tran_C"/>
</dbReference>